<feature type="domain" description="ABC3 transporter permease C-terminal" evidence="7">
    <location>
        <begin position="365"/>
        <end position="479"/>
    </location>
</feature>
<feature type="domain" description="MacB-like periplasmic core" evidence="8">
    <location>
        <begin position="99"/>
        <end position="318"/>
    </location>
</feature>
<feature type="transmembrane region" description="Helical" evidence="6">
    <location>
        <begin position="448"/>
        <end position="475"/>
    </location>
</feature>
<feature type="transmembrane region" description="Helical" evidence="6">
    <location>
        <begin position="747"/>
        <end position="768"/>
    </location>
</feature>
<keyword evidence="2" id="KW-1003">Cell membrane</keyword>
<dbReference type="InterPro" id="IPR003838">
    <property type="entry name" value="ABC3_permease_C"/>
</dbReference>
<dbReference type="PANTHER" id="PTHR30572">
    <property type="entry name" value="MEMBRANE COMPONENT OF TRANSPORTER-RELATED"/>
    <property type="match status" value="1"/>
</dbReference>
<dbReference type="InterPro" id="IPR047699">
    <property type="entry name" value="Permease_put_prefix"/>
</dbReference>
<proteinExistence type="predicted"/>
<evidence type="ECO:0000256" key="6">
    <source>
        <dbReference type="SAM" id="Phobius"/>
    </source>
</evidence>
<dbReference type="EMBL" id="JAUJEB010000003">
    <property type="protein sequence ID" value="MDN5213458.1"/>
    <property type="molecule type" value="Genomic_DNA"/>
</dbReference>
<dbReference type="InterPro" id="IPR025857">
    <property type="entry name" value="MacB_PCD"/>
</dbReference>
<feature type="domain" description="ABC3 transporter permease C-terminal" evidence="7">
    <location>
        <begin position="748"/>
        <end position="860"/>
    </location>
</feature>
<feature type="transmembrane region" description="Helical" evidence="6">
    <location>
        <begin position="98"/>
        <end position="119"/>
    </location>
</feature>
<dbReference type="Pfam" id="PF12704">
    <property type="entry name" value="MacB_PCD"/>
    <property type="match status" value="1"/>
</dbReference>
<comment type="caution">
    <text evidence="9">The sequence shown here is derived from an EMBL/GenBank/DDBJ whole genome shotgun (WGS) entry which is preliminary data.</text>
</comment>
<evidence type="ECO:0000313" key="9">
    <source>
        <dbReference type="EMBL" id="MDN5213458.1"/>
    </source>
</evidence>
<evidence type="ECO:0000313" key="10">
    <source>
        <dbReference type="Proteomes" id="UP001172083"/>
    </source>
</evidence>
<reference evidence="9" key="1">
    <citation type="submission" date="2023-06" db="EMBL/GenBank/DDBJ databases">
        <title>Genomic of Agaribacillus aureum.</title>
        <authorList>
            <person name="Wang G."/>
        </authorList>
    </citation>
    <scope>NUCLEOTIDE SEQUENCE</scope>
    <source>
        <strain evidence="9">BMA12</strain>
    </source>
</reference>
<keyword evidence="4 6" id="KW-1133">Transmembrane helix</keyword>
<feature type="transmembrane region" description="Helical" evidence="6">
    <location>
        <begin position="830"/>
        <end position="848"/>
    </location>
</feature>
<dbReference type="PANTHER" id="PTHR30572:SF18">
    <property type="entry name" value="ABC-TYPE MACROLIDE FAMILY EXPORT SYSTEM PERMEASE COMPONENT 2"/>
    <property type="match status" value="1"/>
</dbReference>
<feature type="transmembrane region" description="Helical" evidence="6">
    <location>
        <begin position="359"/>
        <end position="381"/>
    </location>
</feature>
<gene>
    <name evidence="9" type="ORF">QQ020_15415</name>
</gene>
<evidence type="ECO:0000256" key="4">
    <source>
        <dbReference type="ARBA" id="ARBA00022989"/>
    </source>
</evidence>
<feature type="transmembrane region" description="Helical" evidence="6">
    <location>
        <begin position="416"/>
        <end position="436"/>
    </location>
</feature>
<sequence length="867" mass="98503">MKNKKQIPAFFSRCFRWFCRKDLYEELQGDLEETFYNNVKTHGLSFARKKYRYEVFKLIRPSVVGRNNPGIYTLNRYGMFRHNLLITYRNFRRFKASFFINLIGLSTGIACALLIFLWVNDELSIDRFHKNGSQLYQVMEHSEEAGYITTSRSTAGPIGAALAEEMPEVVAAATALRMGNSNYTLSVNDRDMKASGLYVSADYFKLFSYELIQGQEDLVLSDKKSMVISEDLAMALFGTTKNVIGEVVEWEHEKQFSVSGVFRNIAANSSVRFDFALSFEGFSDEHEWVTNWYNSSPKTYVLLREGTDIDQFNSKIVDLIRDKTEGKASHRSPFITSYADAYLYNHYENGQQAGGRIEYVWLFSVVALFILLIACINFMNLSTARASRRMREIGVKKVMGANRGTLVLQYLGESTAMALLSLVVALVFVAVFLPQFNLITEKQLSLDFNVILILSLLGMVLFTGLMAGSYPALYLSGFSPNMVLKGKSGNFMGELWARKGLVIIQFTLSVILIVSVWVVYKQVEFVQTKNLGYEKDNIIFFRKEGLLWEKEKFKTFLLELKNIPGVIDASALAHNMTGHYFSTYAVNWAGKDPEDRTSFENITVDYGMMALLGIEMKAGRGFSEAFGADTTKIIFNEAAIEFMGLKDPIGKIVKLYGEEKEIIGIAKDFHFESFHEQVKPLFFRLTPRFTTNVMAKIEAGKEQETVNNLRQFYQTFNPGFPFDYKFLDSEYQALYAAEKRVAILSRYFAVLAVLISCLGLFGLAAFTAERRLKEIGIRKILGSSEIGIFYLLSGDFTKMVLVAILIALPLSYYLTGQWLENFAFHIDLEWWLFVSSGVLALLIAWLTVGIHTFKASRANPVDCLKDE</sequence>
<dbReference type="InterPro" id="IPR050250">
    <property type="entry name" value="Macrolide_Exporter_MacB"/>
</dbReference>
<evidence type="ECO:0000256" key="3">
    <source>
        <dbReference type="ARBA" id="ARBA00022692"/>
    </source>
</evidence>
<protein>
    <submittedName>
        <fullName evidence="9">ABC transporter permease</fullName>
    </submittedName>
</protein>
<dbReference type="NCBIfam" id="NF038404">
    <property type="entry name" value="perm_prefix_2"/>
    <property type="match status" value="1"/>
</dbReference>
<dbReference type="RefSeq" id="WP_346758797.1">
    <property type="nucleotide sequence ID" value="NZ_JAUJEB010000003.1"/>
</dbReference>
<keyword evidence="10" id="KW-1185">Reference proteome</keyword>
<feature type="transmembrane region" description="Helical" evidence="6">
    <location>
        <begin position="788"/>
        <end position="810"/>
    </location>
</feature>
<evidence type="ECO:0000256" key="2">
    <source>
        <dbReference type="ARBA" id="ARBA00022475"/>
    </source>
</evidence>
<name>A0ABT8L6Y5_9BACT</name>
<keyword evidence="3 6" id="KW-0812">Transmembrane</keyword>
<keyword evidence="5 6" id="KW-0472">Membrane</keyword>
<evidence type="ECO:0000259" key="8">
    <source>
        <dbReference type="Pfam" id="PF12704"/>
    </source>
</evidence>
<evidence type="ECO:0000256" key="5">
    <source>
        <dbReference type="ARBA" id="ARBA00023136"/>
    </source>
</evidence>
<dbReference type="Proteomes" id="UP001172083">
    <property type="component" value="Unassembled WGS sequence"/>
</dbReference>
<dbReference type="Pfam" id="PF02687">
    <property type="entry name" value="FtsX"/>
    <property type="match status" value="2"/>
</dbReference>
<organism evidence="9 10">
    <name type="scientific">Agaribacillus aureus</name>
    <dbReference type="NCBI Taxonomy" id="3051825"/>
    <lineage>
        <taxon>Bacteria</taxon>
        <taxon>Pseudomonadati</taxon>
        <taxon>Bacteroidota</taxon>
        <taxon>Cytophagia</taxon>
        <taxon>Cytophagales</taxon>
        <taxon>Splendidivirgaceae</taxon>
        <taxon>Agaribacillus</taxon>
    </lineage>
</organism>
<feature type="transmembrane region" description="Helical" evidence="6">
    <location>
        <begin position="496"/>
        <end position="520"/>
    </location>
</feature>
<evidence type="ECO:0000259" key="7">
    <source>
        <dbReference type="Pfam" id="PF02687"/>
    </source>
</evidence>
<accession>A0ABT8L6Y5</accession>
<evidence type="ECO:0000256" key="1">
    <source>
        <dbReference type="ARBA" id="ARBA00004651"/>
    </source>
</evidence>
<comment type="subcellular location">
    <subcellularLocation>
        <location evidence="1">Cell membrane</location>
        <topology evidence="1">Multi-pass membrane protein</topology>
    </subcellularLocation>
</comment>